<dbReference type="EMBL" id="CAJVCH010517411">
    <property type="protein sequence ID" value="CAG7821629.1"/>
    <property type="molecule type" value="Genomic_DNA"/>
</dbReference>
<feature type="region of interest" description="Disordered" evidence="1">
    <location>
        <begin position="1"/>
        <end position="32"/>
    </location>
</feature>
<keyword evidence="3" id="KW-1185">Reference proteome</keyword>
<gene>
    <name evidence="2" type="ORF">AFUS01_LOCUS31958</name>
</gene>
<evidence type="ECO:0000313" key="2">
    <source>
        <dbReference type="EMBL" id="CAG7821629.1"/>
    </source>
</evidence>
<dbReference type="AlphaFoldDB" id="A0A8J2LGM1"/>
<organism evidence="2 3">
    <name type="scientific">Allacma fusca</name>
    <dbReference type="NCBI Taxonomy" id="39272"/>
    <lineage>
        <taxon>Eukaryota</taxon>
        <taxon>Metazoa</taxon>
        <taxon>Ecdysozoa</taxon>
        <taxon>Arthropoda</taxon>
        <taxon>Hexapoda</taxon>
        <taxon>Collembola</taxon>
        <taxon>Symphypleona</taxon>
        <taxon>Sminthuridae</taxon>
        <taxon>Allacma</taxon>
    </lineage>
</organism>
<comment type="caution">
    <text evidence="2">The sequence shown here is derived from an EMBL/GenBank/DDBJ whole genome shotgun (WGS) entry which is preliminary data.</text>
</comment>
<accession>A0A8J2LGM1</accession>
<proteinExistence type="predicted"/>
<evidence type="ECO:0000256" key="1">
    <source>
        <dbReference type="SAM" id="MobiDB-lite"/>
    </source>
</evidence>
<feature type="compositionally biased region" description="Polar residues" evidence="1">
    <location>
        <begin position="23"/>
        <end position="32"/>
    </location>
</feature>
<dbReference type="Proteomes" id="UP000708208">
    <property type="component" value="Unassembled WGS sequence"/>
</dbReference>
<protein>
    <submittedName>
        <fullName evidence="2">Uncharacterized protein</fullName>
    </submittedName>
</protein>
<sequence length="32" mass="3359">TKSVRDGARLKPKMNPSPPNSKCQSSGSVGLM</sequence>
<name>A0A8J2LGM1_9HEXA</name>
<evidence type="ECO:0000313" key="3">
    <source>
        <dbReference type="Proteomes" id="UP000708208"/>
    </source>
</evidence>
<feature type="non-terminal residue" evidence="2">
    <location>
        <position position="1"/>
    </location>
</feature>
<reference evidence="2" key="1">
    <citation type="submission" date="2021-06" db="EMBL/GenBank/DDBJ databases">
        <authorList>
            <person name="Hodson N. C."/>
            <person name="Mongue J. A."/>
            <person name="Jaron S. K."/>
        </authorList>
    </citation>
    <scope>NUCLEOTIDE SEQUENCE</scope>
</reference>